<feature type="transmembrane region" description="Helical" evidence="1">
    <location>
        <begin position="7"/>
        <end position="29"/>
    </location>
</feature>
<keyword evidence="3" id="KW-1185">Reference proteome</keyword>
<proteinExistence type="predicted"/>
<dbReference type="EMBL" id="BJLA01000004">
    <property type="protein sequence ID" value="GEA30867.1"/>
    <property type="molecule type" value="Genomic_DNA"/>
</dbReference>
<evidence type="ECO:0000313" key="2">
    <source>
        <dbReference type="EMBL" id="GEA30867.1"/>
    </source>
</evidence>
<dbReference type="RefSeq" id="WP_039773538.1">
    <property type="nucleotide sequence ID" value="NZ_BJLA01000004.1"/>
</dbReference>
<gene>
    <name evidence="2" type="ORF">CDIOL_17900</name>
</gene>
<keyword evidence="1" id="KW-0472">Membrane</keyword>
<reference evidence="2 3" key="1">
    <citation type="submission" date="2019-06" db="EMBL/GenBank/DDBJ databases">
        <title>Draft genome sequence of Clostridium diolis DSM 15410.</title>
        <authorList>
            <person name="Kobayashi H."/>
            <person name="Tanizawa Y."/>
            <person name="Tohno M."/>
        </authorList>
    </citation>
    <scope>NUCLEOTIDE SEQUENCE [LARGE SCALE GENOMIC DNA]</scope>
    <source>
        <strain evidence="2 3">DSM 15410</strain>
    </source>
</reference>
<protein>
    <submittedName>
        <fullName evidence="2">Uncharacterized protein</fullName>
    </submittedName>
</protein>
<keyword evidence="1" id="KW-1133">Transmembrane helix</keyword>
<sequence>MKTEKIILTLVLVVICILITQIFLAMAVLMLCENSNSRIEIFAYVSSVAPGIILGLFLGKLFELLTGRNFGKMYYRFYSFDKSNNFDNDNKNVD</sequence>
<dbReference type="Proteomes" id="UP000325212">
    <property type="component" value="Unassembled WGS sequence"/>
</dbReference>
<dbReference type="AlphaFoldDB" id="A0AAV3W082"/>
<feature type="transmembrane region" description="Helical" evidence="1">
    <location>
        <begin position="41"/>
        <end position="62"/>
    </location>
</feature>
<evidence type="ECO:0000256" key="1">
    <source>
        <dbReference type="SAM" id="Phobius"/>
    </source>
</evidence>
<keyword evidence="1" id="KW-0812">Transmembrane</keyword>
<dbReference type="GeneID" id="66346144"/>
<evidence type="ECO:0000313" key="3">
    <source>
        <dbReference type="Proteomes" id="UP000325212"/>
    </source>
</evidence>
<accession>A0AAV3W082</accession>
<name>A0AAV3W082_9CLOT</name>
<comment type="caution">
    <text evidence="2">The sequence shown here is derived from an EMBL/GenBank/DDBJ whole genome shotgun (WGS) entry which is preliminary data.</text>
</comment>
<organism evidence="2 3">
    <name type="scientific">Clostridium diolis</name>
    <dbReference type="NCBI Taxonomy" id="223919"/>
    <lineage>
        <taxon>Bacteria</taxon>
        <taxon>Bacillati</taxon>
        <taxon>Bacillota</taxon>
        <taxon>Clostridia</taxon>
        <taxon>Eubacteriales</taxon>
        <taxon>Clostridiaceae</taxon>
        <taxon>Clostridium</taxon>
    </lineage>
</organism>